<dbReference type="Pfam" id="PF23475">
    <property type="entry name" value="zf-Tbcl_FmdE"/>
    <property type="match status" value="1"/>
</dbReference>
<dbReference type="SUPFAM" id="SSF53218">
    <property type="entry name" value="Molybdenum cofactor biosynthesis proteins"/>
    <property type="match status" value="1"/>
</dbReference>
<dbReference type="UniPathway" id="UPA00344"/>
<dbReference type="Pfam" id="PF02663">
    <property type="entry name" value="FmdE"/>
    <property type="match status" value="1"/>
</dbReference>
<dbReference type="EMBL" id="BEXT01000001">
    <property type="protein sequence ID" value="GBC60770.1"/>
    <property type="molecule type" value="Genomic_DNA"/>
</dbReference>
<evidence type="ECO:0000313" key="3">
    <source>
        <dbReference type="Proteomes" id="UP000288096"/>
    </source>
</evidence>
<dbReference type="AlphaFoldDB" id="A0A401FUY1"/>
<dbReference type="PANTHER" id="PTHR39418:SF1">
    <property type="entry name" value="DEHYDROGENASE"/>
    <property type="match status" value="1"/>
</dbReference>
<evidence type="ECO:0000313" key="2">
    <source>
        <dbReference type="EMBL" id="GBC60770.1"/>
    </source>
</evidence>
<dbReference type="Proteomes" id="UP000288096">
    <property type="component" value="Unassembled WGS sequence"/>
</dbReference>
<keyword evidence="3" id="KW-1185">Reference proteome</keyword>
<organism evidence="2 3">
    <name type="scientific">Desulfonema ishimotonii</name>
    <dbReference type="NCBI Taxonomy" id="45657"/>
    <lineage>
        <taxon>Bacteria</taxon>
        <taxon>Pseudomonadati</taxon>
        <taxon>Thermodesulfobacteriota</taxon>
        <taxon>Desulfobacteria</taxon>
        <taxon>Desulfobacterales</taxon>
        <taxon>Desulfococcaceae</taxon>
        <taxon>Desulfonema</taxon>
    </lineage>
</organism>
<feature type="domain" description="MoaB/Mog" evidence="1">
    <location>
        <begin position="364"/>
        <end position="496"/>
    </location>
</feature>
<dbReference type="InterPro" id="IPR057035">
    <property type="entry name" value="Znf-Tbcl_FmdE"/>
</dbReference>
<reference evidence="3" key="2">
    <citation type="submission" date="2019-01" db="EMBL/GenBank/DDBJ databases">
        <title>Genome sequence of Desulfonema ishimotonii strain Tokyo 01.</title>
        <authorList>
            <person name="Fukui M."/>
        </authorList>
    </citation>
    <scope>NUCLEOTIDE SEQUENCE [LARGE SCALE GENOMIC DNA]</scope>
    <source>
        <strain evidence="3">Tokyo 01</strain>
    </source>
</reference>
<accession>A0A401FUY1</accession>
<proteinExistence type="predicted"/>
<dbReference type="SMART" id="SM00852">
    <property type="entry name" value="MoCF_biosynth"/>
    <property type="match status" value="1"/>
</dbReference>
<dbReference type="InterPro" id="IPR001453">
    <property type="entry name" value="MoaB/Mog_dom"/>
</dbReference>
<dbReference type="InterPro" id="IPR036425">
    <property type="entry name" value="MoaB/Mog-like_dom_sf"/>
</dbReference>
<protein>
    <submittedName>
        <fullName evidence="2">Trehalose-binding protein</fullName>
    </submittedName>
</protein>
<reference evidence="3" key="1">
    <citation type="submission" date="2017-11" db="EMBL/GenBank/DDBJ databases">
        <authorList>
            <person name="Watanabe M."/>
            <person name="Kojima H."/>
        </authorList>
    </citation>
    <scope>NUCLEOTIDE SEQUENCE [LARGE SCALE GENOMIC DNA]</scope>
    <source>
        <strain evidence="3">Tokyo 01</strain>
    </source>
</reference>
<dbReference type="InterPro" id="IPR053194">
    <property type="entry name" value="tRNA_methyltr_O"/>
</dbReference>
<dbReference type="PANTHER" id="PTHR39418">
    <property type="entry name" value="DEHYDROGENASE-RELATED"/>
    <property type="match status" value="1"/>
</dbReference>
<dbReference type="SUPFAM" id="SSF143555">
    <property type="entry name" value="FwdE-like"/>
    <property type="match status" value="1"/>
</dbReference>
<comment type="caution">
    <text evidence="2">The sequence shown here is derived from an EMBL/GenBank/DDBJ whole genome shotgun (WGS) entry which is preliminary data.</text>
</comment>
<dbReference type="Gene3D" id="3.30.60.80">
    <property type="match status" value="1"/>
</dbReference>
<evidence type="ECO:0000259" key="1">
    <source>
        <dbReference type="SMART" id="SM00852"/>
    </source>
</evidence>
<dbReference type="InterPro" id="IPR003814">
    <property type="entry name" value="FmdEsu_dom"/>
</dbReference>
<dbReference type="Gene3D" id="3.40.980.10">
    <property type="entry name" value="MoaB/Mog-like domain"/>
    <property type="match status" value="1"/>
</dbReference>
<name>A0A401FUY1_9BACT</name>
<dbReference type="Gene3D" id="3.30.1330.130">
    <property type="match status" value="1"/>
</dbReference>
<dbReference type="CDD" id="cd03522">
    <property type="entry name" value="MoeA_like"/>
    <property type="match status" value="1"/>
</dbReference>
<sequence length="529" mass="57637">MIRDFHGYPAPGMVIGVKMVSLAMEHLPKDILFDAISETSSCLPDAVQLLTLCTIGNSWLKIVDLTRYAVTLYDKYNGNGVRVFIDPEKLKAWPEFYTWLYKLRPKKEQDSDRLFDEIRTGGDQVLTVETVRVRPRYLVRHSKGEIGTCPLCGDAYPVAHGVICRGCQGQSPYQSSSPAPESAAEMPPVRAIPAEAVAGNRALHDMTRIIPGQEKGPAFTHGQEFTAGDVCRLQQMGRQRVYVADDSVHEGWVHENDVALAFAKNMAGEGVTFQTPPREGKITLEAARDGLLTVDVNRLAAFNMVEGVMCASRKGFEVVRRGEQLAATRAIPLFLSEPVFQTAKSVLADTPLFSVLPLRKAKVGVLVTGTEVFRGLIKDSFIPIIRSKVSPYGCEIVETGIVPDDRQAIRTGVEQMLRAGAELVITTAGLSVDPDDVTRQGLADAGCTEMIYGAPVLPGAMTLLAKIGDVRVMGVPACGLYHNITSFDLLLPRLLAGLEITRQDLAALGHGAFCRECKTCTFPKCAFGK</sequence>
<dbReference type="Pfam" id="PF00994">
    <property type="entry name" value="MoCF_biosynth"/>
    <property type="match status" value="1"/>
</dbReference>
<gene>
    <name evidence="2" type="ORF">DENIS_1729</name>
</gene>